<comment type="caution">
    <text evidence="2">The sequence shown here is derived from an EMBL/GenBank/DDBJ whole genome shotgun (WGS) entry which is preliminary data.</text>
</comment>
<dbReference type="Proteomes" id="UP000566819">
    <property type="component" value="Unassembled WGS sequence"/>
</dbReference>
<sequence>MISSRDQSSGLYEFNDDYGAKIMATPSFPAFATTAGNEVEMDTPSYNTPSFGRDNQHRANIAFVTGSTESNFADVSANTEDGLISLATPGNATGTLIFGGGAMMCGEGFSARHDWANTTGSPNLIDLNTPTSNFGSSGNSFDNATPQSANGFLSKGTFDGDNLISMDTPSVENVQNTQPLPSTEDGYWIAGNEKSTPQTQFTLPDTLGHHHNSSNPSLSSPFQSFDGQNDEDEEMDATYDNPLPRNHQQSTLRLATPPLANPFTEPPVFFPTPFLTPAPYPPRLAPQPPILAKLDEVYDSKPHPILNDVKNGIIDDENRTTEAWETLRQHVQDRTPYVHLASQRLQAVLGLRNDLSFELPDNDEVLRRHEALSPNLHRLYDAPMMSREMSSSGSLVPGVSKRSRETATAKGLRINSISAQHNKRDSGISFGKLNGLKSPIGFAGYVDKENGRGLREFLLQKGKECGMRKRECSGISFHDFTPDMKTNSYSNILLGHFAAEKGMRVDVYEVDLPATQKDPSTNQEFPTTEPWIWFLLSRPFLTLPTSSSTLPPPSFPTPIPTSWVVFALPLANCISFPTVVETFDSLTSYGDSSAHATPLSTASSTASFKTAWSSPFGRNRGSNRGGGNDNLIHKRTDYDLSICGVPIFEFSPKPQELTTPFRSFCTNPSPPSSFLPLLSSPEEKEQFITAGEKGEFLSVQGVEVNDGETEEKWWGARWGGGN</sequence>
<dbReference type="EMBL" id="JAAMPI010000162">
    <property type="protein sequence ID" value="KAF4634751.1"/>
    <property type="molecule type" value="Genomic_DNA"/>
</dbReference>
<keyword evidence="3" id="KW-1185">Reference proteome</keyword>
<proteinExistence type="predicted"/>
<dbReference type="OrthoDB" id="3564670at2759"/>
<name>A0A8H4W620_9HELO</name>
<evidence type="ECO:0000256" key="1">
    <source>
        <dbReference type="SAM" id="MobiDB-lite"/>
    </source>
</evidence>
<reference evidence="2 3" key="1">
    <citation type="submission" date="2020-03" db="EMBL/GenBank/DDBJ databases">
        <title>Draft Genome Sequence of Cudoniella acicularis.</title>
        <authorList>
            <person name="Buettner E."/>
            <person name="Kellner H."/>
        </authorList>
    </citation>
    <scope>NUCLEOTIDE SEQUENCE [LARGE SCALE GENOMIC DNA]</scope>
    <source>
        <strain evidence="2 3">DSM 108380</strain>
    </source>
</reference>
<gene>
    <name evidence="2" type="ORF">G7Y89_g3350</name>
</gene>
<evidence type="ECO:0000313" key="3">
    <source>
        <dbReference type="Proteomes" id="UP000566819"/>
    </source>
</evidence>
<protein>
    <submittedName>
        <fullName evidence="2">Uncharacterized protein</fullName>
    </submittedName>
</protein>
<feature type="compositionally biased region" description="Low complexity" evidence="1">
    <location>
        <begin position="213"/>
        <end position="225"/>
    </location>
</feature>
<accession>A0A8H4W620</accession>
<feature type="region of interest" description="Disordered" evidence="1">
    <location>
        <begin position="196"/>
        <end position="239"/>
    </location>
</feature>
<dbReference type="AlphaFoldDB" id="A0A8H4W620"/>
<evidence type="ECO:0000313" key="2">
    <source>
        <dbReference type="EMBL" id="KAF4634751.1"/>
    </source>
</evidence>
<feature type="compositionally biased region" description="Acidic residues" evidence="1">
    <location>
        <begin position="228"/>
        <end position="237"/>
    </location>
</feature>
<organism evidence="2 3">
    <name type="scientific">Cudoniella acicularis</name>
    <dbReference type="NCBI Taxonomy" id="354080"/>
    <lineage>
        <taxon>Eukaryota</taxon>
        <taxon>Fungi</taxon>
        <taxon>Dikarya</taxon>
        <taxon>Ascomycota</taxon>
        <taxon>Pezizomycotina</taxon>
        <taxon>Leotiomycetes</taxon>
        <taxon>Helotiales</taxon>
        <taxon>Tricladiaceae</taxon>
        <taxon>Cudoniella</taxon>
    </lineage>
</organism>